<gene>
    <name evidence="1" type="ordered locus">Pcar_1386</name>
</gene>
<evidence type="ECO:0000313" key="2">
    <source>
        <dbReference type="Proteomes" id="UP000002534"/>
    </source>
</evidence>
<dbReference type="Proteomes" id="UP000002534">
    <property type="component" value="Chromosome"/>
</dbReference>
<dbReference type="AlphaFoldDB" id="Q3A4S5"/>
<dbReference type="HOGENOM" id="CLU_613719_0_0_7"/>
<dbReference type="PANTHER" id="PTHR21174:SF0">
    <property type="entry name" value="HD PHOSPHOHYDROLASE FAMILY PROTEIN-RELATED"/>
    <property type="match status" value="1"/>
</dbReference>
<dbReference type="InterPro" id="IPR009218">
    <property type="entry name" value="HD_phosphohydro"/>
</dbReference>
<dbReference type="RefSeq" id="WP_011341114.1">
    <property type="nucleotide sequence ID" value="NC_007498.2"/>
</dbReference>
<proteinExistence type="predicted"/>
<dbReference type="GO" id="GO:0016787">
    <property type="term" value="F:hydrolase activity"/>
    <property type="evidence" value="ECO:0007669"/>
    <property type="project" value="UniProtKB-KW"/>
</dbReference>
<dbReference type="OrthoDB" id="9808993at2"/>
<evidence type="ECO:0000313" key="1">
    <source>
        <dbReference type="EMBL" id="ABA88632.1"/>
    </source>
</evidence>
<dbReference type="STRING" id="338963.Pcar_1386"/>
<name>Q3A4S5_SYNC1</name>
<dbReference type="KEGG" id="pca:Pcar_1386"/>
<accession>Q3A4S5</accession>
<dbReference type="PANTHER" id="PTHR21174">
    <property type="match status" value="1"/>
</dbReference>
<reference evidence="1 2" key="2">
    <citation type="journal article" date="2012" name="BMC Genomics">
        <title>The genome of Pelobacter carbinolicus reveals surprising metabolic capabilities and physiological features.</title>
        <authorList>
            <person name="Aklujkar M."/>
            <person name="Haveman S.A."/>
            <person name="Didonato R.Jr."/>
            <person name="Chertkov O."/>
            <person name="Han C.S."/>
            <person name="Land M.L."/>
            <person name="Brown P."/>
            <person name="Lovley D.R."/>
        </authorList>
    </citation>
    <scope>NUCLEOTIDE SEQUENCE [LARGE SCALE GENOMIC DNA]</scope>
    <source>
        <strain evidence="2">DSM 2380 / NBRC 103641 / GraBd1</strain>
    </source>
</reference>
<sequence length="446" mass="51683">MKSKPGKYGIESSLILSSFYPGYWKTVSNLRAVIHPEVNLEGSALCFTNYPFEPSTVFPSGTVKVDQIIEVNLGYPSQVRLKGGDILFVSELGKEALVTFINQNNVKIENRLSVWSSLLDPFLDTWEEQETIDRQFLWFASLGLNRDAVDKWRREVAVAMVAYNFGTRLWEWTILNLYDVLVAQRARLNRKAFADFYSRAISLAAMDPLSSDYSLSTDNKIDRALLSVLIDWYPRENDGAMNDSSEQLEMRNEQIEGLRQKLIVELTSSYSEPHRCYHTLAHIEKCLLELGEVSEYAIHLNEVRWALLFHDAIYDPRRQDNEARSAEWACRVMEELQRPEDEKARVRGMILATAHSSEPRTPDEALLVDIDLSILGADEATFDEYDHSVRTEYRWVPEHSYRQVRTEMLESFVNRDCLYHTAPYRRRFEESAQMNIERALLRLRVG</sequence>
<keyword evidence="1" id="KW-0378">Hydrolase</keyword>
<keyword evidence="2" id="KW-1185">Reference proteome</keyword>
<dbReference type="eggNOG" id="COG4339">
    <property type="taxonomic scope" value="Bacteria"/>
</dbReference>
<reference evidence="2" key="1">
    <citation type="submission" date="2005-10" db="EMBL/GenBank/DDBJ databases">
        <title>Complete sequence of Pelobacter carbinolicus DSM 2380.</title>
        <authorList>
            <person name="Copeland A."/>
            <person name="Lucas S."/>
            <person name="Lapidus A."/>
            <person name="Barry K."/>
            <person name="Detter J.C."/>
            <person name="Glavina T."/>
            <person name="Hammon N."/>
            <person name="Israni S."/>
            <person name="Pitluck S."/>
            <person name="Chertkov O."/>
            <person name="Schmutz J."/>
            <person name="Larimer F."/>
            <person name="Land M."/>
            <person name="Kyrpides N."/>
            <person name="Ivanova N."/>
            <person name="Richardson P."/>
        </authorList>
    </citation>
    <scope>NUCLEOTIDE SEQUENCE [LARGE SCALE GENOMIC DNA]</scope>
    <source>
        <strain evidence="2">DSM 2380 / NBRC 103641 / GraBd1</strain>
    </source>
</reference>
<dbReference type="SUPFAM" id="SSF109604">
    <property type="entry name" value="HD-domain/PDEase-like"/>
    <property type="match status" value="1"/>
</dbReference>
<dbReference type="EMBL" id="CP000142">
    <property type="protein sequence ID" value="ABA88632.1"/>
    <property type="molecule type" value="Genomic_DNA"/>
</dbReference>
<dbReference type="Gene3D" id="1.10.3210.10">
    <property type="entry name" value="Hypothetical protein af1432"/>
    <property type="match status" value="1"/>
</dbReference>
<protein>
    <submittedName>
        <fullName evidence="1">Metal-dependent phosphohydrolase, putative</fullName>
    </submittedName>
</protein>
<organism evidence="1 2">
    <name type="scientific">Syntrophotalea carbinolica (strain DSM 2380 / NBRC 103641 / GraBd1)</name>
    <name type="common">Pelobacter carbinolicus</name>
    <dbReference type="NCBI Taxonomy" id="338963"/>
    <lineage>
        <taxon>Bacteria</taxon>
        <taxon>Pseudomonadati</taxon>
        <taxon>Thermodesulfobacteriota</taxon>
        <taxon>Desulfuromonadia</taxon>
        <taxon>Desulfuromonadales</taxon>
        <taxon>Syntrophotaleaceae</taxon>
        <taxon>Syntrophotalea</taxon>
    </lineage>
</organism>